<gene>
    <name evidence="2" type="ORF">FNF28_07859</name>
</gene>
<feature type="compositionally biased region" description="Basic and acidic residues" evidence="1">
    <location>
        <begin position="101"/>
        <end position="111"/>
    </location>
</feature>
<proteinExistence type="predicted"/>
<dbReference type="AlphaFoldDB" id="A0A5A8BZ09"/>
<feature type="compositionally biased region" description="Low complexity" evidence="1">
    <location>
        <begin position="44"/>
        <end position="57"/>
    </location>
</feature>
<dbReference type="EMBL" id="VLTL01000383">
    <property type="protein sequence ID" value="KAA0145577.1"/>
    <property type="molecule type" value="Genomic_DNA"/>
</dbReference>
<dbReference type="Proteomes" id="UP000324907">
    <property type="component" value="Unassembled WGS sequence"/>
</dbReference>
<evidence type="ECO:0000313" key="3">
    <source>
        <dbReference type="Proteomes" id="UP000324907"/>
    </source>
</evidence>
<organism evidence="2 3">
    <name type="scientific">Cafeteria roenbergensis</name>
    <name type="common">Marine flagellate</name>
    <dbReference type="NCBI Taxonomy" id="33653"/>
    <lineage>
        <taxon>Eukaryota</taxon>
        <taxon>Sar</taxon>
        <taxon>Stramenopiles</taxon>
        <taxon>Bigyra</taxon>
        <taxon>Opalozoa</taxon>
        <taxon>Bicosoecida</taxon>
        <taxon>Cafeteriaceae</taxon>
        <taxon>Cafeteria</taxon>
    </lineage>
</organism>
<name>A0A5A8BZ09_CAFRO</name>
<feature type="region of interest" description="Disordered" evidence="1">
    <location>
        <begin position="1"/>
        <end position="151"/>
    </location>
</feature>
<accession>A0A5A8BZ09</accession>
<evidence type="ECO:0000256" key="1">
    <source>
        <dbReference type="SAM" id="MobiDB-lite"/>
    </source>
</evidence>
<sequence length="151" mass="15554">MSDEEDAARMALFGSRASRPAPPKAGNPFAEDGPAKKPPRKAESGAGAAASPAAAPGGDDEEEALRSDLFRGTSGEAGILARRRQEAERGDDGSDGPGLQHEGRRPGHIGDGRGNYVSEAPAFAQLYREMTESEGRARPPPGPSSSASNAT</sequence>
<comment type="caution">
    <text evidence="2">The sequence shown here is derived from an EMBL/GenBank/DDBJ whole genome shotgun (WGS) entry which is preliminary data.</text>
</comment>
<feature type="compositionally biased region" description="Basic and acidic residues" evidence="1">
    <location>
        <begin position="83"/>
        <end position="92"/>
    </location>
</feature>
<protein>
    <submittedName>
        <fullName evidence="2">Uncharacterized protein</fullName>
    </submittedName>
</protein>
<evidence type="ECO:0000313" key="2">
    <source>
        <dbReference type="EMBL" id="KAA0145577.1"/>
    </source>
</evidence>
<reference evidence="2 3" key="1">
    <citation type="submission" date="2019-07" db="EMBL/GenBank/DDBJ databases">
        <title>Genomes of Cafeteria roenbergensis.</title>
        <authorList>
            <person name="Fischer M.G."/>
            <person name="Hackl T."/>
            <person name="Roman M."/>
        </authorList>
    </citation>
    <scope>NUCLEOTIDE SEQUENCE [LARGE SCALE GENOMIC DNA]</scope>
    <source>
        <strain evidence="2 3">RCC970-E3</strain>
    </source>
</reference>